<evidence type="ECO:0000313" key="1">
    <source>
        <dbReference type="EMBL" id="JAD20007.1"/>
    </source>
</evidence>
<reference evidence="1" key="1">
    <citation type="submission" date="2014-09" db="EMBL/GenBank/DDBJ databases">
        <authorList>
            <person name="Magalhaes I.L.F."/>
            <person name="Oliveira U."/>
            <person name="Santos F.R."/>
            <person name="Vidigal T.H.D.A."/>
            <person name="Brescovit A.D."/>
            <person name="Santos A.J."/>
        </authorList>
    </citation>
    <scope>NUCLEOTIDE SEQUENCE</scope>
    <source>
        <tissue evidence="1">Shoot tissue taken approximately 20 cm above the soil surface</tissue>
    </source>
</reference>
<dbReference type="EMBL" id="GBRH01277888">
    <property type="protein sequence ID" value="JAD20007.1"/>
    <property type="molecule type" value="Transcribed_RNA"/>
</dbReference>
<organism evidence="1">
    <name type="scientific">Arundo donax</name>
    <name type="common">Giant reed</name>
    <name type="synonym">Donax arundinaceus</name>
    <dbReference type="NCBI Taxonomy" id="35708"/>
    <lineage>
        <taxon>Eukaryota</taxon>
        <taxon>Viridiplantae</taxon>
        <taxon>Streptophyta</taxon>
        <taxon>Embryophyta</taxon>
        <taxon>Tracheophyta</taxon>
        <taxon>Spermatophyta</taxon>
        <taxon>Magnoliopsida</taxon>
        <taxon>Liliopsida</taxon>
        <taxon>Poales</taxon>
        <taxon>Poaceae</taxon>
        <taxon>PACMAD clade</taxon>
        <taxon>Arundinoideae</taxon>
        <taxon>Arundineae</taxon>
        <taxon>Arundo</taxon>
    </lineage>
</organism>
<dbReference type="AlphaFoldDB" id="A0A0A8Y8D1"/>
<protein>
    <submittedName>
        <fullName evidence="1">Uncharacterized protein</fullName>
    </submittedName>
</protein>
<accession>A0A0A8Y8D1</accession>
<proteinExistence type="predicted"/>
<sequence length="59" mass="6491">MCVLGGPNLVQPTGKALEMFQRSPYLRMEGLIIFGEAHSDMLTGCLIVHSPFAITMHET</sequence>
<name>A0A0A8Y8D1_ARUDO</name>
<reference evidence="1" key="2">
    <citation type="journal article" date="2015" name="Data Brief">
        <title>Shoot transcriptome of the giant reed, Arundo donax.</title>
        <authorList>
            <person name="Barrero R.A."/>
            <person name="Guerrero F.D."/>
            <person name="Moolhuijzen P."/>
            <person name="Goolsby J.A."/>
            <person name="Tidwell J."/>
            <person name="Bellgard S.E."/>
            <person name="Bellgard M.I."/>
        </authorList>
    </citation>
    <scope>NUCLEOTIDE SEQUENCE</scope>
    <source>
        <tissue evidence="1">Shoot tissue taken approximately 20 cm above the soil surface</tissue>
    </source>
</reference>